<dbReference type="PANTHER" id="PTHR30446:SF0">
    <property type="entry name" value="RECOMBINATION PROTEIN RECR"/>
    <property type="match status" value="1"/>
</dbReference>
<proteinExistence type="inferred from homology"/>
<dbReference type="InterPro" id="IPR006171">
    <property type="entry name" value="TOPRIM_dom"/>
</dbReference>
<dbReference type="InterPro" id="IPR023627">
    <property type="entry name" value="Rcmb_RecR"/>
</dbReference>
<evidence type="ECO:0000313" key="10">
    <source>
        <dbReference type="Proteomes" id="UP000231602"/>
    </source>
</evidence>
<dbReference type="EMBL" id="PCXV01000030">
    <property type="protein sequence ID" value="PIR44061.1"/>
    <property type="molecule type" value="Genomic_DNA"/>
</dbReference>
<dbReference type="Gene3D" id="1.10.8.420">
    <property type="entry name" value="RecR Domain 1"/>
    <property type="match status" value="1"/>
</dbReference>
<sequence>MIVTKFLKFNVYRVNYFITLWTFNLTTKKLFPDQIKKFIEIFSKLPSIGPRQATRLAFYFISIGKNNLEEISNAVENLKNIQICSNCFFIHSNQDNLCNICSDKNRRKDLVMIVEKETDLISVERTKKFNGRYLVLGEMAKGGILDSVQKLRIGQLKNFIQKTCPEPAKGTHGAAEEIIIATNPTTYGDLNALVIRKELSDFSKKFSRLGRGIPTGGEIEFADEETLEQAIERRS</sequence>
<dbReference type="Proteomes" id="UP000231602">
    <property type="component" value="Unassembled WGS sequence"/>
</dbReference>
<dbReference type="PROSITE" id="PS50880">
    <property type="entry name" value="TOPRIM"/>
    <property type="match status" value="1"/>
</dbReference>
<keyword evidence="6 7" id="KW-0234">DNA repair</keyword>
<feature type="domain" description="Toprim" evidence="8">
    <location>
        <begin position="109"/>
        <end position="214"/>
    </location>
</feature>
<evidence type="ECO:0000256" key="1">
    <source>
        <dbReference type="ARBA" id="ARBA00022723"/>
    </source>
</evidence>
<dbReference type="GO" id="GO:0008270">
    <property type="term" value="F:zinc ion binding"/>
    <property type="evidence" value="ECO:0007669"/>
    <property type="project" value="UniProtKB-KW"/>
</dbReference>
<accession>A0A2H0RBZ4</accession>
<keyword evidence="1 7" id="KW-0479">Metal-binding</keyword>
<dbReference type="Gene3D" id="3.40.1360.10">
    <property type="match status" value="1"/>
</dbReference>
<keyword evidence="5 7" id="KW-0233">DNA recombination</keyword>
<gene>
    <name evidence="7" type="primary">recR</name>
    <name evidence="9" type="ORF">COV23_01900</name>
</gene>
<evidence type="ECO:0000259" key="8">
    <source>
        <dbReference type="PROSITE" id="PS50880"/>
    </source>
</evidence>
<dbReference type="PANTHER" id="PTHR30446">
    <property type="entry name" value="RECOMBINATION PROTEIN RECR"/>
    <property type="match status" value="1"/>
</dbReference>
<keyword evidence="3 7" id="KW-0863">Zinc-finger</keyword>
<evidence type="ECO:0000256" key="6">
    <source>
        <dbReference type="ARBA" id="ARBA00023204"/>
    </source>
</evidence>
<dbReference type="Pfam" id="PF21175">
    <property type="entry name" value="RecR_C"/>
    <property type="match status" value="1"/>
</dbReference>
<evidence type="ECO:0000256" key="7">
    <source>
        <dbReference type="HAMAP-Rule" id="MF_00017"/>
    </source>
</evidence>
<dbReference type="HAMAP" id="MF_00017">
    <property type="entry name" value="RecR"/>
    <property type="match status" value="1"/>
</dbReference>
<dbReference type="GO" id="GO:0006310">
    <property type="term" value="P:DNA recombination"/>
    <property type="evidence" value="ECO:0007669"/>
    <property type="project" value="UniProtKB-UniRule"/>
</dbReference>
<evidence type="ECO:0000256" key="5">
    <source>
        <dbReference type="ARBA" id="ARBA00023172"/>
    </source>
</evidence>
<protein>
    <recommendedName>
        <fullName evidence="7">Recombination protein RecR</fullName>
    </recommendedName>
</protein>
<reference evidence="9 10" key="1">
    <citation type="submission" date="2017-09" db="EMBL/GenBank/DDBJ databases">
        <title>Depth-based differentiation of microbial function through sediment-hosted aquifers and enrichment of novel symbionts in the deep terrestrial subsurface.</title>
        <authorList>
            <person name="Probst A.J."/>
            <person name="Ladd B."/>
            <person name="Jarett J.K."/>
            <person name="Geller-Mcgrath D.E."/>
            <person name="Sieber C.M."/>
            <person name="Emerson J.B."/>
            <person name="Anantharaman K."/>
            <person name="Thomas B.C."/>
            <person name="Malmstrom R."/>
            <person name="Stieglmeier M."/>
            <person name="Klingl A."/>
            <person name="Woyke T."/>
            <person name="Ryan C.M."/>
            <person name="Banfield J.F."/>
        </authorList>
    </citation>
    <scope>NUCLEOTIDE SEQUENCE [LARGE SCALE GENOMIC DNA]</scope>
    <source>
        <strain evidence="9">CG10_big_fil_rev_8_21_14_0_10_31_9</strain>
    </source>
</reference>
<dbReference type="GO" id="GO:0006281">
    <property type="term" value="P:DNA repair"/>
    <property type="evidence" value="ECO:0007669"/>
    <property type="project" value="UniProtKB-UniRule"/>
</dbReference>
<evidence type="ECO:0000256" key="2">
    <source>
        <dbReference type="ARBA" id="ARBA00022763"/>
    </source>
</evidence>
<dbReference type="GO" id="GO:0003677">
    <property type="term" value="F:DNA binding"/>
    <property type="evidence" value="ECO:0007669"/>
    <property type="project" value="UniProtKB-UniRule"/>
</dbReference>
<comment type="similarity">
    <text evidence="7">Belongs to the RecR family.</text>
</comment>
<evidence type="ECO:0000256" key="4">
    <source>
        <dbReference type="ARBA" id="ARBA00022833"/>
    </source>
</evidence>
<comment type="caution">
    <text evidence="7">Lacks conserved residue(s) required for the propagation of feature annotation.</text>
</comment>
<dbReference type="AlphaFoldDB" id="A0A2H0RBZ4"/>
<dbReference type="InterPro" id="IPR000093">
    <property type="entry name" value="DNA_Rcmb_RecR"/>
</dbReference>
<keyword evidence="4 7" id="KW-0862">Zinc</keyword>
<comment type="caution">
    <text evidence="9">The sequence shown here is derived from an EMBL/GenBank/DDBJ whole genome shotgun (WGS) entry which is preliminary data.</text>
</comment>
<dbReference type="Pfam" id="PF13662">
    <property type="entry name" value="Toprim_4"/>
    <property type="match status" value="1"/>
</dbReference>
<evidence type="ECO:0000256" key="3">
    <source>
        <dbReference type="ARBA" id="ARBA00022771"/>
    </source>
</evidence>
<organism evidence="9 10">
    <name type="scientific">Candidatus Wolfebacteria bacterium CG10_big_fil_rev_8_21_14_0_10_31_9</name>
    <dbReference type="NCBI Taxonomy" id="1975070"/>
    <lineage>
        <taxon>Bacteria</taxon>
        <taxon>Candidatus Wolfeibacteriota</taxon>
    </lineage>
</organism>
<dbReference type="SUPFAM" id="SSF111304">
    <property type="entry name" value="Recombination protein RecR"/>
    <property type="match status" value="1"/>
</dbReference>
<keyword evidence="2 7" id="KW-0227">DNA damage</keyword>
<name>A0A2H0RBZ4_9BACT</name>
<evidence type="ECO:0000313" key="9">
    <source>
        <dbReference type="EMBL" id="PIR44061.1"/>
    </source>
</evidence>
<comment type="function">
    <text evidence="7">May play a role in DNA repair. It seems to be involved in an RecBC-independent recombinational process of DNA repair. It may act with RecF and RecO.</text>
</comment>